<keyword evidence="3 9" id="KW-1134">Transmembrane beta strand</keyword>
<dbReference type="InterPro" id="IPR000531">
    <property type="entry name" value="Beta-barrel_TonB"/>
</dbReference>
<keyword evidence="15" id="KW-0675">Receptor</keyword>
<dbReference type="AlphaFoldDB" id="A0A1Y5Q5C8"/>
<keyword evidence="4 9" id="KW-0812">Transmembrane</keyword>
<evidence type="ECO:0000256" key="2">
    <source>
        <dbReference type="ARBA" id="ARBA00022448"/>
    </source>
</evidence>
<dbReference type="PANTHER" id="PTHR40980:SF3">
    <property type="entry name" value="TONB-DEPENDENT RECEPTOR-LIKE BETA-BARREL DOMAIN-CONTAINING PROTEIN"/>
    <property type="match status" value="1"/>
</dbReference>
<dbReference type="InterPro" id="IPR010104">
    <property type="entry name" value="TonB_rcpt_bac"/>
</dbReference>
<keyword evidence="6 11" id="KW-0798">TonB box</keyword>
<reference evidence="15" key="1">
    <citation type="submission" date="2016-03" db="EMBL/GenBank/DDBJ databases">
        <authorList>
            <person name="Ploux O."/>
        </authorList>
    </citation>
    <scope>NUCLEOTIDE SEQUENCE</scope>
    <source>
        <strain evidence="15">UC10</strain>
    </source>
</reference>
<comment type="subcellular location">
    <subcellularLocation>
        <location evidence="1 9">Cell outer membrane</location>
        <topology evidence="1 9">Multi-pass membrane protein</topology>
    </subcellularLocation>
</comment>
<dbReference type="InterPro" id="IPR036942">
    <property type="entry name" value="Beta-barrel_TonB_sf"/>
</dbReference>
<dbReference type="SUPFAM" id="SSF56935">
    <property type="entry name" value="Porins"/>
    <property type="match status" value="1"/>
</dbReference>
<name>A0A1Y5Q5C8_9GAMM</name>
<evidence type="ECO:0000256" key="11">
    <source>
        <dbReference type="RuleBase" id="RU003357"/>
    </source>
</evidence>
<feature type="domain" description="TonB-dependent receptor plug" evidence="14">
    <location>
        <begin position="62"/>
        <end position="171"/>
    </location>
</feature>
<evidence type="ECO:0000259" key="14">
    <source>
        <dbReference type="Pfam" id="PF07715"/>
    </source>
</evidence>
<dbReference type="PROSITE" id="PS01156">
    <property type="entry name" value="TONB_DEPENDENT_REC_2"/>
    <property type="match status" value="1"/>
</dbReference>
<evidence type="ECO:0000256" key="9">
    <source>
        <dbReference type="PROSITE-ProRule" id="PRU01360"/>
    </source>
</evidence>
<evidence type="ECO:0000256" key="10">
    <source>
        <dbReference type="PROSITE-ProRule" id="PRU10144"/>
    </source>
</evidence>
<feature type="chain" id="PRO_5011001719" evidence="12">
    <location>
        <begin position="30"/>
        <end position="914"/>
    </location>
</feature>
<organism evidence="15">
    <name type="scientific">uncultured Stenotrophomonas sp</name>
    <dbReference type="NCBI Taxonomy" id="165438"/>
    <lineage>
        <taxon>Bacteria</taxon>
        <taxon>Pseudomonadati</taxon>
        <taxon>Pseudomonadota</taxon>
        <taxon>Gammaproteobacteria</taxon>
        <taxon>Lysobacterales</taxon>
        <taxon>Lysobacteraceae</taxon>
        <taxon>Stenotrophomonas</taxon>
        <taxon>environmental samples</taxon>
    </lineage>
</organism>
<dbReference type="InterPro" id="IPR039426">
    <property type="entry name" value="TonB-dep_rcpt-like"/>
</dbReference>
<feature type="short sequence motif" description="TonB C-terminal box" evidence="10">
    <location>
        <begin position="897"/>
        <end position="914"/>
    </location>
</feature>
<keyword evidence="2 9" id="KW-0813">Transport</keyword>
<dbReference type="PROSITE" id="PS52016">
    <property type="entry name" value="TONB_DEPENDENT_REC_3"/>
    <property type="match status" value="1"/>
</dbReference>
<evidence type="ECO:0000256" key="3">
    <source>
        <dbReference type="ARBA" id="ARBA00022452"/>
    </source>
</evidence>
<dbReference type="Pfam" id="PF07715">
    <property type="entry name" value="Plug"/>
    <property type="match status" value="1"/>
</dbReference>
<evidence type="ECO:0000256" key="1">
    <source>
        <dbReference type="ARBA" id="ARBA00004571"/>
    </source>
</evidence>
<dbReference type="InterPro" id="IPR012910">
    <property type="entry name" value="Plug_dom"/>
</dbReference>
<evidence type="ECO:0000313" key="15">
    <source>
        <dbReference type="EMBL" id="SBV37433.1"/>
    </source>
</evidence>
<keyword evidence="8 9" id="KW-0998">Cell outer membrane</keyword>
<dbReference type="InterPro" id="IPR010917">
    <property type="entry name" value="TonB_rcpt_CS"/>
</dbReference>
<feature type="domain" description="TonB-dependent receptor-like beta-barrel" evidence="13">
    <location>
        <begin position="415"/>
        <end position="879"/>
    </location>
</feature>
<evidence type="ECO:0000256" key="5">
    <source>
        <dbReference type="ARBA" id="ARBA00022729"/>
    </source>
</evidence>
<evidence type="ECO:0000259" key="13">
    <source>
        <dbReference type="Pfam" id="PF00593"/>
    </source>
</evidence>
<accession>A0A1Y5Q5C8</accession>
<evidence type="ECO:0000256" key="12">
    <source>
        <dbReference type="SAM" id="SignalP"/>
    </source>
</evidence>
<comment type="similarity">
    <text evidence="9 11">Belongs to the TonB-dependent receptor family.</text>
</comment>
<gene>
    <name evidence="15" type="ORF">STPYR_12363</name>
</gene>
<evidence type="ECO:0000256" key="7">
    <source>
        <dbReference type="ARBA" id="ARBA00023136"/>
    </source>
</evidence>
<dbReference type="Pfam" id="PF00593">
    <property type="entry name" value="TonB_dep_Rec_b-barrel"/>
    <property type="match status" value="1"/>
</dbReference>
<keyword evidence="7 9" id="KW-0472">Membrane</keyword>
<evidence type="ECO:0000256" key="8">
    <source>
        <dbReference type="ARBA" id="ARBA00023237"/>
    </source>
</evidence>
<dbReference type="InterPro" id="IPR037066">
    <property type="entry name" value="Plug_dom_sf"/>
</dbReference>
<dbReference type="NCBIfam" id="TIGR01782">
    <property type="entry name" value="TonB-Xanth-Caul"/>
    <property type="match status" value="1"/>
</dbReference>
<dbReference type="PANTHER" id="PTHR40980">
    <property type="entry name" value="PLUG DOMAIN-CONTAINING PROTEIN"/>
    <property type="match status" value="1"/>
</dbReference>
<keyword evidence="5 12" id="KW-0732">Signal</keyword>
<feature type="signal peptide" evidence="12">
    <location>
        <begin position="1"/>
        <end position="29"/>
    </location>
</feature>
<dbReference type="EMBL" id="FLTS01000001">
    <property type="protein sequence ID" value="SBV37433.1"/>
    <property type="molecule type" value="Genomic_DNA"/>
</dbReference>
<sequence length="914" mass="98869">MYSCRKQNKTPVTLLALSISLALAGTAAAQDAGTAATELDTVTVTGYRASVEKALDIKRGEAGMVDAIVAEDIGKFPDSNLAESLQRIPGVVITRDGGEGRQITVRGLGPDFTRVRINGMEALSTVGSSDGQGGTNRSRGFDFNVFASDLFSQLVARKTASADVDEGSLGATVDLRTARPFDYDGLTIVGNVQGAYNDASESAMPRFAGLIANSWADGKVGALLSVAYSERDTVEEGTGTVRWAGGTTNGGFNPDSAFTDALRSDVYAPRFPRYTLMEHDQKRLGVTGALQFKPSDRTSFNLDALYSKIDAKRDEKYIEANGLSKSDALGKREILVNDGEVRNGALVYAQMDNVDIRAENRHDEWSTDFYQLSLDGEHKLTDSFTITGKIGTSKSKHENPVQATIMMDKLNVQGYSYDYRNSLTQPVFNYGIDPTDPTGWTLSTIRMRQNYVTNEFDNGQLEFNWVAGPSFTLAGGVQAKDYSFESMERRRGSETSVPNFSSGDRIVPADMTELASLNGLSGSPGKWVVPDFDAIASLFDIFSNEGTFALADYAASMRSVEEQDRSGWLMGQFSTEIGSIPLYGNVGVRYVKTKQTSSGIATASGTPVATTVSREYSDTLPSLNLVAELTPDFLVRFAAAKVMSRPGLGSLTPGVTVNVSGSARTVSGGNPFLDPVRAKSYDLGFEWYFDAGAMLGATLFYKDIDSFIQNTRESRVYADSGLPANLLEGTTASPTDEFVFTVPINTPGGKLQGVEFNYVQPFTFLPGKWSNLGAQLNYTYVDSDIQYLLSSGAAAQKAAMTGQSKNSWNATLFYEGDRFSGRVSATNRNDYLIQVPGTEAGFNSEANGVHGQSGSTIVDASLHYRINDRLEVSLEGANLTNEAQESWVANPSVSLPLEYSQTGRTYTVGLRYRF</sequence>
<proteinExistence type="inferred from homology"/>
<dbReference type="CDD" id="cd01347">
    <property type="entry name" value="ligand_gated_channel"/>
    <property type="match status" value="1"/>
</dbReference>
<protein>
    <submittedName>
        <fullName evidence="15">TonB-dependent receptor</fullName>
    </submittedName>
</protein>
<dbReference type="Gene3D" id="2.40.170.20">
    <property type="entry name" value="TonB-dependent receptor, beta-barrel domain"/>
    <property type="match status" value="1"/>
</dbReference>
<dbReference type="GO" id="GO:0009279">
    <property type="term" value="C:cell outer membrane"/>
    <property type="evidence" value="ECO:0007669"/>
    <property type="project" value="UniProtKB-SubCell"/>
</dbReference>
<evidence type="ECO:0000256" key="6">
    <source>
        <dbReference type="ARBA" id="ARBA00023077"/>
    </source>
</evidence>
<evidence type="ECO:0000256" key="4">
    <source>
        <dbReference type="ARBA" id="ARBA00022692"/>
    </source>
</evidence>
<dbReference type="Gene3D" id="2.170.130.10">
    <property type="entry name" value="TonB-dependent receptor, plug domain"/>
    <property type="match status" value="1"/>
</dbReference>